<dbReference type="GeneID" id="108719114"/>
<dbReference type="RefSeq" id="XP_018123239.1">
    <property type="nucleotide sequence ID" value="XM_018267750.2"/>
</dbReference>
<comment type="subcellular location">
    <subcellularLocation>
        <location evidence="1">Membrane</location>
        <topology evidence="1">Multi-pass membrane protein</topology>
    </subcellularLocation>
</comment>
<evidence type="ECO:0000256" key="6">
    <source>
        <dbReference type="SAM" id="Phobius"/>
    </source>
</evidence>
<evidence type="ECO:0000256" key="3">
    <source>
        <dbReference type="ARBA" id="ARBA00022989"/>
    </source>
</evidence>
<feature type="transmembrane region" description="Helical" evidence="6">
    <location>
        <begin position="453"/>
        <end position="474"/>
    </location>
</feature>
<organism evidence="7 8">
    <name type="scientific">Xenopus laevis</name>
    <name type="common">African clawed frog</name>
    <dbReference type="NCBI Taxonomy" id="8355"/>
    <lineage>
        <taxon>Eukaryota</taxon>
        <taxon>Metazoa</taxon>
        <taxon>Chordata</taxon>
        <taxon>Craniata</taxon>
        <taxon>Vertebrata</taxon>
        <taxon>Euteleostomi</taxon>
        <taxon>Amphibia</taxon>
        <taxon>Batrachia</taxon>
        <taxon>Anura</taxon>
        <taxon>Pipoidea</taxon>
        <taxon>Pipidae</taxon>
        <taxon>Xenopodinae</taxon>
        <taxon>Xenopus</taxon>
        <taxon>Xenopus</taxon>
    </lineage>
</organism>
<dbReference type="PANTHER" id="PTHR24064">
    <property type="entry name" value="SOLUTE CARRIER FAMILY 22 MEMBER"/>
    <property type="match status" value="1"/>
</dbReference>
<evidence type="ECO:0000256" key="5">
    <source>
        <dbReference type="SAM" id="MobiDB-lite"/>
    </source>
</evidence>
<feature type="transmembrane region" description="Helical" evidence="6">
    <location>
        <begin position="188"/>
        <end position="208"/>
    </location>
</feature>
<dbReference type="SUPFAM" id="SSF103473">
    <property type="entry name" value="MFS general substrate transporter"/>
    <property type="match status" value="1"/>
</dbReference>
<reference evidence="8" key="1">
    <citation type="submission" date="2025-08" db="UniProtKB">
        <authorList>
            <consortium name="RefSeq"/>
        </authorList>
    </citation>
    <scope>IDENTIFICATION</scope>
    <source>
        <strain evidence="8">J_2021</strain>
        <tissue evidence="8">Erythrocytes</tissue>
    </source>
</reference>
<keyword evidence="3 6" id="KW-1133">Transmembrane helix</keyword>
<feature type="compositionally biased region" description="Basic and acidic residues" evidence="5">
    <location>
        <begin position="1"/>
        <end position="14"/>
    </location>
</feature>
<feature type="transmembrane region" description="Helical" evidence="6">
    <location>
        <begin position="301"/>
        <end position="320"/>
    </location>
</feature>
<gene>
    <name evidence="8 9" type="primary">slc22a23.L</name>
</gene>
<dbReference type="AlphaFoldDB" id="A0A8J0VP03"/>
<dbReference type="AGR" id="Xenbase:XB-GENE-17343571"/>
<feature type="transmembrane region" description="Helical" evidence="6">
    <location>
        <begin position="73"/>
        <end position="95"/>
    </location>
</feature>
<dbReference type="Proteomes" id="UP000186698">
    <property type="component" value="Chromosome 6L"/>
</dbReference>
<keyword evidence="4 6" id="KW-0472">Membrane</keyword>
<evidence type="ECO:0000313" key="8">
    <source>
        <dbReference type="RefSeq" id="XP_018123239.1"/>
    </source>
</evidence>
<dbReference type="PROSITE" id="PS00216">
    <property type="entry name" value="SUGAR_TRANSPORT_1"/>
    <property type="match status" value="1"/>
</dbReference>
<feature type="transmembrane region" description="Helical" evidence="6">
    <location>
        <begin position="215"/>
        <end position="235"/>
    </location>
</feature>
<feature type="transmembrane region" description="Helical" evidence="6">
    <location>
        <begin position="273"/>
        <end position="295"/>
    </location>
</feature>
<feature type="transmembrane region" description="Helical" evidence="6">
    <location>
        <begin position="241"/>
        <end position="261"/>
    </location>
</feature>
<feature type="transmembrane region" description="Helical" evidence="6">
    <location>
        <begin position="495"/>
        <end position="515"/>
    </location>
</feature>
<dbReference type="InterPro" id="IPR036259">
    <property type="entry name" value="MFS_trans_sf"/>
</dbReference>
<dbReference type="Xenbase" id="XB-GENE-17343571">
    <property type="gene designation" value="slc22a23.L"/>
</dbReference>
<dbReference type="InterPro" id="IPR005828">
    <property type="entry name" value="MFS_sugar_transport-like"/>
</dbReference>
<proteinExistence type="predicted"/>
<evidence type="ECO:0000313" key="9">
    <source>
        <dbReference type="Xenbase" id="XB-GENE-17343571"/>
    </source>
</evidence>
<dbReference type="GO" id="GO:0022857">
    <property type="term" value="F:transmembrane transporter activity"/>
    <property type="evidence" value="ECO:0007669"/>
    <property type="project" value="InterPro"/>
</dbReference>
<dbReference type="Pfam" id="PF00083">
    <property type="entry name" value="Sugar_tr"/>
    <property type="match status" value="1"/>
</dbReference>
<feature type="transmembrane region" description="Helical" evidence="6">
    <location>
        <begin position="423"/>
        <end position="447"/>
    </location>
</feature>
<dbReference type="OrthoDB" id="6884957at2759"/>
<keyword evidence="2 6" id="KW-0812">Transmembrane</keyword>
<feature type="region of interest" description="Disordered" evidence="5">
    <location>
        <begin position="1"/>
        <end position="46"/>
    </location>
</feature>
<dbReference type="CTD" id="108719114"/>
<evidence type="ECO:0000313" key="7">
    <source>
        <dbReference type="Proteomes" id="UP000186698"/>
    </source>
</evidence>
<dbReference type="GO" id="GO:0016020">
    <property type="term" value="C:membrane"/>
    <property type="evidence" value="ECO:0007669"/>
    <property type="project" value="UniProtKB-SubCell"/>
</dbReference>
<feature type="compositionally biased region" description="Low complexity" evidence="5">
    <location>
        <begin position="20"/>
        <end position="32"/>
    </location>
</feature>
<dbReference type="Gene3D" id="1.20.1250.20">
    <property type="entry name" value="MFS general substrate transporter like domains"/>
    <property type="match status" value="1"/>
</dbReference>
<name>A0A8J0VP03_XENLA</name>
<sequence length="542" mass="60343">MSKERECGWRRQPEAEENGSVLPASSSVVPPSEEIPAAPVSPGRPEATSRYNSLLLDYDGSVLPFLGTYNKRLVLLTWIPALFLSFSQFSDFFLLDQPDKWCQVNSSLGVHGPAGTRSHGGNDSSGAPGLLLLLPPPQLPTTPAPTSATNHTDSCLCNKWDYRIRAGLLHNVVSKWDLVCDSSWKVHIAKFSLLVGMIFGYLITGCIADWIGRRLVLLIAVIFNLVFGLAVALSVDVNMFSTLRFFEGFCLAGIILSLYVLRIELCPPSHRFMITMVASFIGMAGQFLLPGIAALCRDWQVLQAVIICPFILMFSYWYIFPESLRWLMATMQFEASKKQILQIIHRNRVNMESDIKGVMPELEREFYTRPKKVCIVKVVGTRNLWKNILVLCVNSLTGYGIHHCFAKSLMDPENNTSFMHNFYVNYFAMAGIALASCLAMCPVVGFLGRRGGLLLFMILTALASLLQLGLLNLIGKYSQRPETGLSDIVKNKFSIIFSIIGMFSSHAVGSLSVFFCAEITPTVIRTPQQPFRHKSDFLTDPI</sequence>
<accession>A0A8J0VP03</accession>
<evidence type="ECO:0000256" key="1">
    <source>
        <dbReference type="ARBA" id="ARBA00004141"/>
    </source>
</evidence>
<dbReference type="InterPro" id="IPR005829">
    <property type="entry name" value="Sugar_transporter_CS"/>
</dbReference>
<keyword evidence="7" id="KW-1185">Reference proteome</keyword>
<protein>
    <submittedName>
        <fullName evidence="8">Solute carrier family 22 member 23 isoform X2</fullName>
    </submittedName>
</protein>
<evidence type="ECO:0000256" key="4">
    <source>
        <dbReference type="ARBA" id="ARBA00023136"/>
    </source>
</evidence>
<evidence type="ECO:0000256" key="2">
    <source>
        <dbReference type="ARBA" id="ARBA00022692"/>
    </source>
</evidence>